<organism evidence="6 7">
    <name type="scientific">Roseomonas haemaphysalidis</name>
    <dbReference type="NCBI Taxonomy" id="2768162"/>
    <lineage>
        <taxon>Bacteria</taxon>
        <taxon>Pseudomonadati</taxon>
        <taxon>Pseudomonadota</taxon>
        <taxon>Alphaproteobacteria</taxon>
        <taxon>Acetobacterales</taxon>
        <taxon>Roseomonadaceae</taxon>
        <taxon>Roseomonas</taxon>
    </lineage>
</organism>
<dbReference type="InterPro" id="IPR036388">
    <property type="entry name" value="WH-like_DNA-bd_sf"/>
</dbReference>
<protein>
    <submittedName>
        <fullName evidence="6">GntR family transcriptional regulator</fullName>
    </submittedName>
</protein>
<evidence type="ECO:0000313" key="7">
    <source>
        <dbReference type="Proteomes" id="UP001518989"/>
    </source>
</evidence>
<dbReference type="Gene3D" id="1.10.10.10">
    <property type="entry name" value="Winged helix-like DNA-binding domain superfamily/Winged helix DNA-binding domain"/>
    <property type="match status" value="1"/>
</dbReference>
<dbReference type="SUPFAM" id="SSF46785">
    <property type="entry name" value="Winged helix' DNA-binding domain"/>
    <property type="match status" value="1"/>
</dbReference>
<evidence type="ECO:0000256" key="3">
    <source>
        <dbReference type="ARBA" id="ARBA00023163"/>
    </source>
</evidence>
<dbReference type="Proteomes" id="UP001518989">
    <property type="component" value="Unassembled WGS sequence"/>
</dbReference>
<reference evidence="6 7" key="1">
    <citation type="submission" date="2020-09" db="EMBL/GenBank/DDBJ databases">
        <title>Roseomonas.</title>
        <authorList>
            <person name="Zhu W."/>
        </authorList>
    </citation>
    <scope>NUCLEOTIDE SEQUENCE [LARGE SCALE GENOMIC DNA]</scope>
    <source>
        <strain evidence="6 7">573</strain>
    </source>
</reference>
<name>A0ABS3KPA6_9PROT</name>
<dbReference type="Pfam" id="PF00392">
    <property type="entry name" value="GntR"/>
    <property type="match status" value="1"/>
</dbReference>
<keyword evidence="2" id="KW-0238">DNA-binding</keyword>
<evidence type="ECO:0000259" key="5">
    <source>
        <dbReference type="PROSITE" id="PS50949"/>
    </source>
</evidence>
<sequence length="369" mass="40050">MKLVADGRSGDRLPTVRALMRQFGLSQAKVQRELDALRDSGAIVSGVGRGTFIGHRPDEATMPPSPPPLPVRSVLFLRRSEGLRRGRLVLDALQHRFKADGCQTLEVTYSDARHACRVLRSLPRFDGCVIQSSFETIPVEMLAAARARADALAVDGAWLVGTDLDAVGFEWGEPVERAVVRLRQHGHRDIALATTSTPFLANDLGLRRYEGLRERGDPHVILHPPLLVAEPPHADYLAALTDAICAQRKPDGSLPFSAIIVWGVEAGSTLRAALAAGGIRTPEQLSIILLGRTDIPEEADGFFNLIGYRASDQCDGLYEAINKQWAGSQSRGTLRLLPVHEVPGFSISQHLPASPTGAGRSRSRREPPG</sequence>
<evidence type="ECO:0000256" key="1">
    <source>
        <dbReference type="ARBA" id="ARBA00023015"/>
    </source>
</evidence>
<proteinExistence type="predicted"/>
<dbReference type="EMBL" id="JACTNG010000004">
    <property type="protein sequence ID" value="MBO1079298.1"/>
    <property type="molecule type" value="Genomic_DNA"/>
</dbReference>
<dbReference type="Pfam" id="PF13377">
    <property type="entry name" value="Peripla_BP_3"/>
    <property type="match status" value="1"/>
</dbReference>
<accession>A0ABS3KPA6</accession>
<keyword evidence="7" id="KW-1185">Reference proteome</keyword>
<dbReference type="PROSITE" id="PS50949">
    <property type="entry name" value="HTH_GNTR"/>
    <property type="match status" value="1"/>
</dbReference>
<feature type="region of interest" description="Disordered" evidence="4">
    <location>
        <begin position="347"/>
        <end position="369"/>
    </location>
</feature>
<keyword evidence="1" id="KW-0805">Transcription regulation</keyword>
<keyword evidence="3" id="KW-0804">Transcription</keyword>
<dbReference type="Gene3D" id="3.40.50.2300">
    <property type="match status" value="2"/>
</dbReference>
<evidence type="ECO:0000256" key="2">
    <source>
        <dbReference type="ARBA" id="ARBA00023125"/>
    </source>
</evidence>
<dbReference type="InterPro" id="IPR036390">
    <property type="entry name" value="WH_DNA-bd_sf"/>
</dbReference>
<comment type="caution">
    <text evidence="6">The sequence shown here is derived from an EMBL/GenBank/DDBJ whole genome shotgun (WGS) entry which is preliminary data.</text>
</comment>
<dbReference type="InterPro" id="IPR000524">
    <property type="entry name" value="Tscrpt_reg_HTH_GntR"/>
</dbReference>
<evidence type="ECO:0000256" key="4">
    <source>
        <dbReference type="SAM" id="MobiDB-lite"/>
    </source>
</evidence>
<dbReference type="InterPro" id="IPR046335">
    <property type="entry name" value="LacI/GalR-like_sensor"/>
</dbReference>
<feature type="domain" description="HTH gntR-type" evidence="5">
    <location>
        <begin position="1"/>
        <end position="56"/>
    </location>
</feature>
<evidence type="ECO:0000313" key="6">
    <source>
        <dbReference type="EMBL" id="MBO1079298.1"/>
    </source>
</evidence>
<gene>
    <name evidence="6" type="ORF">IAI61_09665</name>
</gene>